<dbReference type="PANTHER" id="PTHR43540:SF1">
    <property type="entry name" value="ISOCHORISMATASE HYDROLASE"/>
    <property type="match status" value="1"/>
</dbReference>
<comment type="similarity">
    <text evidence="1">Belongs to the isochorismatase family.</text>
</comment>
<dbReference type="Proteomes" id="UP001172101">
    <property type="component" value="Unassembled WGS sequence"/>
</dbReference>
<proteinExistence type="inferred from homology"/>
<dbReference type="InterPro" id="IPR050272">
    <property type="entry name" value="Isochorismatase-like_hydrls"/>
</dbReference>
<keyword evidence="5" id="KW-1185">Reference proteome</keyword>
<dbReference type="InterPro" id="IPR036380">
    <property type="entry name" value="Isochorismatase-like_sf"/>
</dbReference>
<comment type="caution">
    <text evidence="4">The sequence shown here is derived from an EMBL/GenBank/DDBJ whole genome shotgun (WGS) entry which is preliminary data.</text>
</comment>
<gene>
    <name evidence="4" type="ORF">B0T26DRAFT_724582</name>
</gene>
<organism evidence="4 5">
    <name type="scientific">Lasiosphaeria miniovina</name>
    <dbReference type="NCBI Taxonomy" id="1954250"/>
    <lineage>
        <taxon>Eukaryota</taxon>
        <taxon>Fungi</taxon>
        <taxon>Dikarya</taxon>
        <taxon>Ascomycota</taxon>
        <taxon>Pezizomycotina</taxon>
        <taxon>Sordariomycetes</taxon>
        <taxon>Sordariomycetidae</taxon>
        <taxon>Sordariales</taxon>
        <taxon>Lasiosphaeriaceae</taxon>
        <taxon>Lasiosphaeria</taxon>
    </lineage>
</organism>
<protein>
    <submittedName>
        <fullName evidence="4">Isochorismatase family protein</fullName>
    </submittedName>
</protein>
<dbReference type="PANTHER" id="PTHR43540">
    <property type="entry name" value="PEROXYUREIDOACRYLATE/UREIDOACRYLATE AMIDOHYDROLASE-RELATED"/>
    <property type="match status" value="1"/>
</dbReference>
<dbReference type="CDD" id="cd00431">
    <property type="entry name" value="cysteine_hydrolases"/>
    <property type="match status" value="1"/>
</dbReference>
<evidence type="ECO:0000259" key="3">
    <source>
        <dbReference type="Pfam" id="PF00857"/>
    </source>
</evidence>
<dbReference type="EMBL" id="JAUIRO010000006">
    <property type="protein sequence ID" value="KAK0710331.1"/>
    <property type="molecule type" value="Genomic_DNA"/>
</dbReference>
<evidence type="ECO:0000256" key="1">
    <source>
        <dbReference type="ARBA" id="ARBA00006336"/>
    </source>
</evidence>
<dbReference type="InterPro" id="IPR000868">
    <property type="entry name" value="Isochorismatase-like_dom"/>
</dbReference>
<keyword evidence="2" id="KW-0378">Hydrolase</keyword>
<dbReference type="SUPFAM" id="SSF52499">
    <property type="entry name" value="Isochorismatase-like hydrolases"/>
    <property type="match status" value="1"/>
</dbReference>
<reference evidence="4" key="1">
    <citation type="submission" date="2023-06" db="EMBL/GenBank/DDBJ databases">
        <title>Genome-scale phylogeny and comparative genomics of the fungal order Sordariales.</title>
        <authorList>
            <consortium name="Lawrence Berkeley National Laboratory"/>
            <person name="Hensen N."/>
            <person name="Bonometti L."/>
            <person name="Westerberg I."/>
            <person name="Brannstrom I.O."/>
            <person name="Guillou S."/>
            <person name="Cros-Aarteil S."/>
            <person name="Calhoun S."/>
            <person name="Haridas S."/>
            <person name="Kuo A."/>
            <person name="Mondo S."/>
            <person name="Pangilinan J."/>
            <person name="Riley R."/>
            <person name="LaButti K."/>
            <person name="Andreopoulos B."/>
            <person name="Lipzen A."/>
            <person name="Chen C."/>
            <person name="Yanf M."/>
            <person name="Daum C."/>
            <person name="Ng V."/>
            <person name="Clum A."/>
            <person name="Steindorff A."/>
            <person name="Ohm R."/>
            <person name="Martin F."/>
            <person name="Silar P."/>
            <person name="Natvig D."/>
            <person name="Lalanne C."/>
            <person name="Gautier V."/>
            <person name="Ament-velasquez S.L."/>
            <person name="Kruys A."/>
            <person name="Hutchinson M.I."/>
            <person name="Powell A.J."/>
            <person name="Barry K."/>
            <person name="Miller A.N."/>
            <person name="Grigoriev I.V."/>
            <person name="Debuchy R."/>
            <person name="Gladieux P."/>
            <person name="Thoren M.H."/>
            <person name="Johannesson H."/>
        </authorList>
    </citation>
    <scope>NUCLEOTIDE SEQUENCE</scope>
    <source>
        <strain evidence="4">SMH2392-1A</strain>
    </source>
</reference>
<sequence length="189" mass="19791">MKKTSKTALMVMDVQAGFVSGLVLPSVFLPLLAKTIDTARPLVDLVIYTTVAFRSGYPEIAPNNPTFNVAIKTGTFLEGSPETKIVPAVAPKQGDIQLEKKRVSAFSGSGLDVILRGSGIDTLVLAGITTSGVVLSTLAEAFDSDFNLVALKDLCADSNVALHNALTAGLFPSRAQVVGAEDWLASLKA</sequence>
<dbReference type="Pfam" id="PF00857">
    <property type="entry name" value="Isochorismatase"/>
    <property type="match status" value="1"/>
</dbReference>
<accession>A0AA40DR27</accession>
<evidence type="ECO:0000313" key="5">
    <source>
        <dbReference type="Proteomes" id="UP001172101"/>
    </source>
</evidence>
<dbReference type="Gene3D" id="3.40.50.850">
    <property type="entry name" value="Isochorismatase-like"/>
    <property type="match status" value="1"/>
</dbReference>
<evidence type="ECO:0000256" key="2">
    <source>
        <dbReference type="ARBA" id="ARBA00022801"/>
    </source>
</evidence>
<dbReference type="GeneID" id="85325971"/>
<dbReference type="AlphaFoldDB" id="A0AA40DR27"/>
<feature type="domain" description="Isochorismatase-like" evidence="3">
    <location>
        <begin position="7"/>
        <end position="182"/>
    </location>
</feature>
<name>A0AA40DR27_9PEZI</name>
<dbReference type="GO" id="GO:0016787">
    <property type="term" value="F:hydrolase activity"/>
    <property type="evidence" value="ECO:0007669"/>
    <property type="project" value="UniProtKB-KW"/>
</dbReference>
<dbReference type="RefSeq" id="XP_060293635.1">
    <property type="nucleotide sequence ID" value="XM_060442701.1"/>
</dbReference>
<evidence type="ECO:0000313" key="4">
    <source>
        <dbReference type="EMBL" id="KAK0710331.1"/>
    </source>
</evidence>